<dbReference type="GeneTree" id="ENSGT01150000286904"/>
<dbReference type="Gene3D" id="3.80.10.10">
    <property type="entry name" value="Ribonuclease Inhibitor"/>
    <property type="match status" value="1"/>
</dbReference>
<evidence type="ECO:0000256" key="2">
    <source>
        <dbReference type="ARBA" id="ARBA00022737"/>
    </source>
</evidence>
<keyword evidence="1" id="KW-0433">Leucine-rich repeat</keyword>
<evidence type="ECO:0000313" key="3">
    <source>
        <dbReference type="Ensembl" id="ENSPNYP00000004945.1"/>
    </source>
</evidence>
<keyword evidence="2" id="KW-0677">Repeat</keyword>
<dbReference type="InterPro" id="IPR001611">
    <property type="entry name" value="Leu-rich_rpt"/>
</dbReference>
<dbReference type="InterPro" id="IPR051261">
    <property type="entry name" value="NLR"/>
</dbReference>
<dbReference type="STRING" id="303518.ENSPNYP00000004945"/>
<dbReference type="Ensembl" id="ENSPNYT00000005070.1">
    <property type="protein sequence ID" value="ENSPNYP00000004945.1"/>
    <property type="gene ID" value="ENSPNYG00000003838.1"/>
</dbReference>
<organism evidence="3">
    <name type="scientific">Pundamilia nyererei</name>
    <dbReference type="NCBI Taxonomy" id="303518"/>
    <lineage>
        <taxon>Eukaryota</taxon>
        <taxon>Metazoa</taxon>
        <taxon>Chordata</taxon>
        <taxon>Craniata</taxon>
        <taxon>Vertebrata</taxon>
        <taxon>Euteleostomi</taxon>
        <taxon>Actinopterygii</taxon>
        <taxon>Neopterygii</taxon>
        <taxon>Teleostei</taxon>
        <taxon>Neoteleostei</taxon>
        <taxon>Acanthomorphata</taxon>
        <taxon>Ovalentaria</taxon>
        <taxon>Cichlomorphae</taxon>
        <taxon>Cichliformes</taxon>
        <taxon>Cichlidae</taxon>
        <taxon>African cichlids</taxon>
        <taxon>Pseudocrenilabrinae</taxon>
        <taxon>Haplochromini</taxon>
        <taxon>Pundamilia</taxon>
    </lineage>
</organism>
<dbReference type="Pfam" id="PF13516">
    <property type="entry name" value="LRR_6"/>
    <property type="match status" value="2"/>
</dbReference>
<protein>
    <recommendedName>
        <fullName evidence="4">SPRY-associated domain-containing protein</fullName>
    </recommendedName>
</protein>
<accession>A0A3B4F302</accession>
<proteinExistence type="predicted"/>
<dbReference type="PANTHER" id="PTHR24106">
    <property type="entry name" value="NACHT, LRR AND CARD DOMAINS-CONTAINING"/>
    <property type="match status" value="1"/>
</dbReference>
<evidence type="ECO:0008006" key="4">
    <source>
        <dbReference type="Google" id="ProtNLM"/>
    </source>
</evidence>
<dbReference type="AlphaFoldDB" id="A0A3B4F302"/>
<dbReference type="InterPro" id="IPR032675">
    <property type="entry name" value="LRR_dom_sf"/>
</dbReference>
<name>A0A3B4F302_9CICH</name>
<dbReference type="SUPFAM" id="SSF52047">
    <property type="entry name" value="RNI-like"/>
    <property type="match status" value="1"/>
</dbReference>
<dbReference type="SMART" id="SM00368">
    <property type="entry name" value="LRR_RI"/>
    <property type="match status" value="2"/>
</dbReference>
<reference evidence="3" key="1">
    <citation type="submission" date="2023-09" db="UniProtKB">
        <authorList>
            <consortium name="Ensembl"/>
        </authorList>
    </citation>
    <scope>IDENTIFICATION</scope>
</reference>
<evidence type="ECO:0000256" key="1">
    <source>
        <dbReference type="ARBA" id="ARBA00022614"/>
    </source>
</evidence>
<sequence>LKSPHCKMETLSLSGCLVTDEGFASLASALSSNPSHLRELDLSYNHPGHLGVEQLWAGVKDSHWRLDVLRYRKILKFLFTDEPQRFPKNESTSHKKFILFTFFV</sequence>